<sequence length="83" mass="9301">MRKDSVNRTYDSDGMTLGAPLWTFKIGGSASYVHNFGGKDNWRGDEFDEVMRLVYAHCKHQALVGWVKMEDQGKPFCKTIGGG</sequence>
<organism evidence="1 2">
    <name type="scientific">Apiospora hydei</name>
    <dbReference type="NCBI Taxonomy" id="1337664"/>
    <lineage>
        <taxon>Eukaryota</taxon>
        <taxon>Fungi</taxon>
        <taxon>Dikarya</taxon>
        <taxon>Ascomycota</taxon>
        <taxon>Pezizomycotina</taxon>
        <taxon>Sordariomycetes</taxon>
        <taxon>Xylariomycetidae</taxon>
        <taxon>Amphisphaeriales</taxon>
        <taxon>Apiosporaceae</taxon>
        <taxon>Apiospora</taxon>
    </lineage>
</organism>
<proteinExistence type="predicted"/>
<name>A0ABR1UTT5_9PEZI</name>
<evidence type="ECO:0000313" key="2">
    <source>
        <dbReference type="Proteomes" id="UP001433268"/>
    </source>
</evidence>
<dbReference type="GeneID" id="92052828"/>
<dbReference type="EMBL" id="JAQQWN010000011">
    <property type="protein sequence ID" value="KAK8061233.1"/>
    <property type="molecule type" value="Genomic_DNA"/>
</dbReference>
<gene>
    <name evidence="1" type="ORF">PG997_015454</name>
</gene>
<dbReference type="RefSeq" id="XP_066660653.1">
    <property type="nucleotide sequence ID" value="XM_066819768.1"/>
</dbReference>
<dbReference type="Proteomes" id="UP001433268">
    <property type="component" value="Unassembled WGS sequence"/>
</dbReference>
<reference evidence="1 2" key="1">
    <citation type="submission" date="2023-01" db="EMBL/GenBank/DDBJ databases">
        <title>Analysis of 21 Apiospora genomes using comparative genomics revels a genus with tremendous synthesis potential of carbohydrate active enzymes and secondary metabolites.</title>
        <authorList>
            <person name="Sorensen T."/>
        </authorList>
    </citation>
    <scope>NUCLEOTIDE SEQUENCE [LARGE SCALE GENOMIC DNA]</scope>
    <source>
        <strain evidence="1 2">CBS 114990</strain>
    </source>
</reference>
<protein>
    <submittedName>
        <fullName evidence="1">Uncharacterized protein</fullName>
    </submittedName>
</protein>
<evidence type="ECO:0000313" key="1">
    <source>
        <dbReference type="EMBL" id="KAK8061233.1"/>
    </source>
</evidence>
<keyword evidence="2" id="KW-1185">Reference proteome</keyword>
<accession>A0ABR1UTT5</accession>
<comment type="caution">
    <text evidence="1">The sequence shown here is derived from an EMBL/GenBank/DDBJ whole genome shotgun (WGS) entry which is preliminary data.</text>
</comment>